<protein>
    <recommendedName>
        <fullName evidence="2">SbsA Ig-like domain-containing protein</fullName>
    </recommendedName>
</protein>
<dbReference type="InterPro" id="IPR032812">
    <property type="entry name" value="SbsA_Ig"/>
</dbReference>
<dbReference type="InterPro" id="IPR013784">
    <property type="entry name" value="Carb-bd-like_fold"/>
</dbReference>
<dbReference type="Pfam" id="PF13205">
    <property type="entry name" value="Big_5"/>
    <property type="match status" value="1"/>
</dbReference>
<gene>
    <name evidence="3" type="ordered locus">Emtol_1930</name>
</gene>
<accession>A0ABM5N110</accession>
<proteinExistence type="predicted"/>
<dbReference type="Gene3D" id="2.60.40.10">
    <property type="entry name" value="Immunoglobulins"/>
    <property type="match status" value="1"/>
</dbReference>
<keyword evidence="4" id="KW-1185">Reference proteome</keyword>
<name>A0ABM5N110_EMTOG</name>
<evidence type="ECO:0000256" key="1">
    <source>
        <dbReference type="ARBA" id="ARBA00022729"/>
    </source>
</evidence>
<evidence type="ECO:0000259" key="2">
    <source>
        <dbReference type="Pfam" id="PF13205"/>
    </source>
</evidence>
<reference evidence="3 4" key="1">
    <citation type="submission" date="2011-07" db="EMBL/GenBank/DDBJ databases">
        <title>The complete genome of chromosome of Emticicia oligotrophica DSM 17448.</title>
        <authorList>
            <consortium name="US DOE Joint Genome Institute (JGI-PGF)"/>
            <person name="Lucas S."/>
            <person name="Han J."/>
            <person name="Lapidus A."/>
            <person name="Bruce D."/>
            <person name="Goodwin L."/>
            <person name="Pitluck S."/>
            <person name="Peters L."/>
            <person name="Kyrpides N."/>
            <person name="Mavromatis K."/>
            <person name="Ivanova N."/>
            <person name="Ovchinnikova G."/>
            <person name="Teshima H."/>
            <person name="Detter J.C."/>
            <person name="Tapia R."/>
            <person name="Han C."/>
            <person name="Land M."/>
            <person name="Hauser L."/>
            <person name="Markowitz V."/>
            <person name="Cheng J.-F."/>
            <person name="Hugenholtz P."/>
            <person name="Woyke T."/>
            <person name="Wu D."/>
            <person name="Tindall B."/>
            <person name="Pomrenke H."/>
            <person name="Brambilla E."/>
            <person name="Klenk H.-P."/>
            <person name="Eisen J.A."/>
        </authorList>
    </citation>
    <scope>NUCLEOTIDE SEQUENCE [LARGE SCALE GENOMIC DNA]</scope>
    <source>
        <strain evidence="3 4">DSM 17448</strain>
    </source>
</reference>
<organism evidence="3 4">
    <name type="scientific">Emticicia oligotrophica (strain DSM 17448 / CIP 109782 / MTCC 6937 / GPTSA100-15)</name>
    <dbReference type="NCBI Taxonomy" id="929562"/>
    <lineage>
        <taxon>Bacteria</taxon>
        <taxon>Pseudomonadati</taxon>
        <taxon>Bacteroidota</taxon>
        <taxon>Cytophagia</taxon>
        <taxon>Cytophagales</taxon>
        <taxon>Leadbetterellaceae</taxon>
        <taxon>Emticicia</taxon>
    </lineage>
</organism>
<dbReference type="EMBL" id="CP002961">
    <property type="protein sequence ID" value="AFK03070.1"/>
    <property type="molecule type" value="Genomic_DNA"/>
</dbReference>
<keyword evidence="1" id="KW-0732">Signal</keyword>
<dbReference type="InterPro" id="IPR013783">
    <property type="entry name" value="Ig-like_fold"/>
</dbReference>
<dbReference type="RefSeq" id="WP_015028768.1">
    <property type="nucleotide sequence ID" value="NC_018748.1"/>
</dbReference>
<dbReference type="Proteomes" id="UP000002875">
    <property type="component" value="Chromosome"/>
</dbReference>
<sequence>MIINKSIRNIIIWSIAGSIWGCAQFVPPTGGKKDEIPPKLISSNPKNGQRNFKEKSITLAFDELVDVTSLRQELLVVPEIEGSFNIKSKANSVILKFDNQFKDSTTYTLNFRKGIKDLNERNEARNLKLVFSTGNLIDSMKVSGNVKSLLTNQPILEAHVALYKIQDSLDLKKTKPDYFIKTDSSGNYQFENIKSGNYKIYAFTDKNNNLKFDAKTESIGFTKDTIKLSKNYSNVNLLLANANNEKPKNQKAISKVEDFTVQYDKNILSFEVKFERKNDSIPYYGEGKELKFYNVNQSLDTLKANITVKDSSGNVLTHFQKIKFREPEKKKKEKKEYTQFSIKPKQGEDVEKKLVYELKFLTPIKDFDLTKIKILSDTITEEKLENSNIIWNQSKTKLIIQKEIKAKQDIKLELVKGAFVDIMGDSSERFIQKNSILKTEEYALLEGSFEEKKSNKIIQLINEKYEVVSEQKAKDKFLFIHVKPGIYLIRIIKDENENGYWDYGNVENNILPESISFYSEPIRLKANFEVRDISIK</sequence>
<evidence type="ECO:0000313" key="4">
    <source>
        <dbReference type="Proteomes" id="UP000002875"/>
    </source>
</evidence>
<dbReference type="SUPFAM" id="SSF49452">
    <property type="entry name" value="Starch-binding domain-like"/>
    <property type="match status" value="1"/>
</dbReference>
<feature type="domain" description="SbsA Ig-like" evidence="2">
    <location>
        <begin position="34"/>
        <end position="133"/>
    </location>
</feature>
<evidence type="ECO:0000313" key="3">
    <source>
        <dbReference type="EMBL" id="AFK03070.1"/>
    </source>
</evidence>